<dbReference type="EMBL" id="JBBPBN010000004">
    <property type="protein sequence ID" value="KAK9039932.1"/>
    <property type="molecule type" value="Genomic_DNA"/>
</dbReference>
<evidence type="ECO:0000313" key="1">
    <source>
        <dbReference type="EMBL" id="KAK9039932.1"/>
    </source>
</evidence>
<reference evidence="1 2" key="1">
    <citation type="journal article" date="2024" name="G3 (Bethesda)">
        <title>Genome assembly of Hibiscus sabdariffa L. provides insights into metabolisms of medicinal natural products.</title>
        <authorList>
            <person name="Kim T."/>
        </authorList>
    </citation>
    <scope>NUCLEOTIDE SEQUENCE [LARGE SCALE GENOMIC DNA]</scope>
    <source>
        <strain evidence="1">TK-2024</strain>
        <tissue evidence="1">Old leaves</tissue>
    </source>
</reference>
<comment type="caution">
    <text evidence="1">The sequence shown here is derived from an EMBL/GenBank/DDBJ whole genome shotgun (WGS) entry which is preliminary data.</text>
</comment>
<organism evidence="1 2">
    <name type="scientific">Hibiscus sabdariffa</name>
    <name type="common">roselle</name>
    <dbReference type="NCBI Taxonomy" id="183260"/>
    <lineage>
        <taxon>Eukaryota</taxon>
        <taxon>Viridiplantae</taxon>
        <taxon>Streptophyta</taxon>
        <taxon>Embryophyta</taxon>
        <taxon>Tracheophyta</taxon>
        <taxon>Spermatophyta</taxon>
        <taxon>Magnoliopsida</taxon>
        <taxon>eudicotyledons</taxon>
        <taxon>Gunneridae</taxon>
        <taxon>Pentapetalae</taxon>
        <taxon>rosids</taxon>
        <taxon>malvids</taxon>
        <taxon>Malvales</taxon>
        <taxon>Malvaceae</taxon>
        <taxon>Malvoideae</taxon>
        <taxon>Hibiscus</taxon>
    </lineage>
</organism>
<proteinExistence type="predicted"/>
<dbReference type="Proteomes" id="UP001396334">
    <property type="component" value="Unassembled WGS sequence"/>
</dbReference>
<protein>
    <recommendedName>
        <fullName evidence="3">Secreted protein</fullName>
    </recommendedName>
</protein>
<evidence type="ECO:0008006" key="3">
    <source>
        <dbReference type="Google" id="ProtNLM"/>
    </source>
</evidence>
<sequence length="98" mass="10992">MHGMPDRPDTSYPILVLVVIAVDVVTSHNRETMNSVTACFNSGLHGVVLYMNVFPEHVSIESKNSSVSILFLFIVRVELTRFTTPFHSAFFLNYACIV</sequence>
<accession>A0ABR2TRC6</accession>
<keyword evidence="2" id="KW-1185">Reference proteome</keyword>
<gene>
    <name evidence="1" type="ORF">V6N11_015114</name>
</gene>
<evidence type="ECO:0000313" key="2">
    <source>
        <dbReference type="Proteomes" id="UP001396334"/>
    </source>
</evidence>
<name>A0ABR2TRC6_9ROSI</name>